<keyword evidence="2" id="KW-1185">Reference proteome</keyword>
<gene>
    <name evidence="1" type="ORF">HMPREF9138_00564</name>
</gene>
<name>G6AEN7_9BACT</name>
<proteinExistence type="predicted"/>
<evidence type="ECO:0000313" key="1">
    <source>
        <dbReference type="EMBL" id="EHG17236.1"/>
    </source>
</evidence>
<dbReference type="Proteomes" id="UP000004597">
    <property type="component" value="Unassembled WGS sequence"/>
</dbReference>
<dbReference type="HOGENOM" id="CLU_211017_0_0_10"/>
<accession>G6AEN7</accession>
<reference evidence="1 2" key="1">
    <citation type="submission" date="2011-10" db="EMBL/GenBank/DDBJ databases">
        <title>The Genome Sequence of Prevotella histicola F0411.</title>
        <authorList>
            <consortium name="The Broad Institute Genome Sequencing Platform"/>
            <person name="Earl A."/>
            <person name="Ward D."/>
            <person name="Feldgarden M."/>
            <person name="Gevers D."/>
            <person name="Izard J."/>
            <person name="Ganesan A."/>
            <person name="Blanton J.M."/>
            <person name="Baranova O.V."/>
            <person name="Tanner A.C."/>
            <person name="Mathney J.M.J."/>
            <person name="Dewhirst F.E."/>
            <person name="Young S.K."/>
            <person name="Zeng Q."/>
            <person name="Gargeya S."/>
            <person name="Fitzgerald M."/>
            <person name="Haas B."/>
            <person name="Abouelleil A."/>
            <person name="Alvarado L."/>
            <person name="Arachchi H.M."/>
            <person name="Berlin A."/>
            <person name="Brown A."/>
            <person name="Chapman S.B."/>
            <person name="Chen Z."/>
            <person name="Dunbar C."/>
            <person name="Freedman E."/>
            <person name="Gearin G."/>
            <person name="Gellesch M."/>
            <person name="Goldberg J."/>
            <person name="Griggs A."/>
            <person name="Gujja S."/>
            <person name="Heiman D."/>
            <person name="Howarth C."/>
            <person name="Larson L."/>
            <person name="Lui A."/>
            <person name="MacDonald P.J.P."/>
            <person name="Montmayeur A."/>
            <person name="Murphy C."/>
            <person name="Neiman D."/>
            <person name="Pearson M."/>
            <person name="Priest M."/>
            <person name="Roberts A."/>
            <person name="Saif S."/>
            <person name="Shea T."/>
            <person name="Shenoy N."/>
            <person name="Sisk P."/>
            <person name="Stolte C."/>
            <person name="Sykes S."/>
            <person name="Wortman J."/>
            <person name="Nusbaum C."/>
            <person name="Birren B."/>
        </authorList>
    </citation>
    <scope>NUCLEOTIDE SEQUENCE [LARGE SCALE GENOMIC DNA]</scope>
    <source>
        <strain evidence="1 2">F0411</strain>
    </source>
</reference>
<evidence type="ECO:0000313" key="2">
    <source>
        <dbReference type="Proteomes" id="UP000004597"/>
    </source>
</evidence>
<sequence>MCCTVGKCDKSDRKFKKQLFLWCSYNYVKGIILVCYEKKKDIRSIVIKIRKLKIEGGL</sequence>
<organism evidence="1 2">
    <name type="scientific">Prevotella histicola F0411</name>
    <dbReference type="NCBI Taxonomy" id="857291"/>
    <lineage>
        <taxon>Bacteria</taxon>
        <taxon>Pseudomonadati</taxon>
        <taxon>Bacteroidota</taxon>
        <taxon>Bacteroidia</taxon>
        <taxon>Bacteroidales</taxon>
        <taxon>Prevotellaceae</taxon>
        <taxon>Prevotella</taxon>
    </lineage>
</organism>
<dbReference type="EMBL" id="AFXP01000003">
    <property type="protein sequence ID" value="EHG17236.1"/>
    <property type="molecule type" value="Genomic_DNA"/>
</dbReference>
<comment type="caution">
    <text evidence="1">The sequence shown here is derived from an EMBL/GenBank/DDBJ whole genome shotgun (WGS) entry which is preliminary data.</text>
</comment>
<dbReference type="STRING" id="857291.HMPREF9138_00564"/>
<dbReference type="PATRIC" id="fig|857291.3.peg.553"/>
<protein>
    <submittedName>
        <fullName evidence="1">Uncharacterized protein</fullName>
    </submittedName>
</protein>
<dbReference type="AlphaFoldDB" id="G6AEN7"/>